<comment type="caution">
    <text evidence="2">The sequence shown here is derived from an EMBL/GenBank/DDBJ whole genome shotgun (WGS) entry which is preliminary data.</text>
</comment>
<evidence type="ECO:0000313" key="3">
    <source>
        <dbReference type="Proteomes" id="UP000326759"/>
    </source>
</evidence>
<accession>A0A5N5SQP0</accession>
<dbReference type="Proteomes" id="UP000326759">
    <property type="component" value="Unassembled WGS sequence"/>
</dbReference>
<dbReference type="AlphaFoldDB" id="A0A5N5SQP0"/>
<evidence type="ECO:0000313" key="2">
    <source>
        <dbReference type="EMBL" id="KAB7495959.1"/>
    </source>
</evidence>
<keyword evidence="3" id="KW-1185">Reference proteome</keyword>
<feature type="region of interest" description="Disordered" evidence="1">
    <location>
        <begin position="31"/>
        <end position="94"/>
    </location>
</feature>
<proteinExistence type="predicted"/>
<protein>
    <submittedName>
        <fullName evidence="2">NADH dehydrogenase [ubiquinone] flavoprotein 3, mitochondrial</fullName>
    </submittedName>
</protein>
<feature type="compositionally biased region" description="Basic and acidic residues" evidence="1">
    <location>
        <begin position="42"/>
        <end position="53"/>
    </location>
</feature>
<name>A0A5N5SQP0_9CRUS</name>
<feature type="compositionally biased region" description="Polar residues" evidence="1">
    <location>
        <begin position="31"/>
        <end position="40"/>
    </location>
</feature>
<dbReference type="EMBL" id="SEYY01021914">
    <property type="protein sequence ID" value="KAB7495959.1"/>
    <property type="molecule type" value="Genomic_DNA"/>
</dbReference>
<reference evidence="2 3" key="1">
    <citation type="journal article" date="2019" name="PLoS Biol.">
        <title>Sex chromosomes control vertical transmission of feminizing Wolbachia symbionts in an isopod.</title>
        <authorList>
            <person name="Becking T."/>
            <person name="Chebbi M.A."/>
            <person name="Giraud I."/>
            <person name="Moumen B."/>
            <person name="Laverre T."/>
            <person name="Caubet Y."/>
            <person name="Peccoud J."/>
            <person name="Gilbert C."/>
            <person name="Cordaux R."/>
        </authorList>
    </citation>
    <scope>NUCLEOTIDE SEQUENCE [LARGE SCALE GENOMIC DNA]</scope>
    <source>
        <strain evidence="2">ANa2</strain>
        <tissue evidence="2">Whole body excluding digestive tract and cuticle</tissue>
    </source>
</reference>
<dbReference type="GO" id="GO:0005739">
    <property type="term" value="C:mitochondrion"/>
    <property type="evidence" value="ECO:0007669"/>
    <property type="project" value="InterPro"/>
</dbReference>
<dbReference type="GO" id="GO:0045271">
    <property type="term" value="C:respiratory chain complex I"/>
    <property type="evidence" value="ECO:0007669"/>
    <property type="project" value="InterPro"/>
</dbReference>
<keyword evidence="2" id="KW-0830">Ubiquinone</keyword>
<dbReference type="OrthoDB" id="6161911at2759"/>
<organism evidence="2 3">
    <name type="scientific">Armadillidium nasatum</name>
    <dbReference type="NCBI Taxonomy" id="96803"/>
    <lineage>
        <taxon>Eukaryota</taxon>
        <taxon>Metazoa</taxon>
        <taxon>Ecdysozoa</taxon>
        <taxon>Arthropoda</taxon>
        <taxon>Crustacea</taxon>
        <taxon>Multicrustacea</taxon>
        <taxon>Malacostraca</taxon>
        <taxon>Eumalacostraca</taxon>
        <taxon>Peracarida</taxon>
        <taxon>Isopoda</taxon>
        <taxon>Oniscidea</taxon>
        <taxon>Crinocheta</taxon>
        <taxon>Armadillidiidae</taxon>
        <taxon>Armadillidium</taxon>
    </lineage>
</organism>
<gene>
    <name evidence="2" type="primary">Ndufv3</name>
    <name evidence="2" type="ORF">Anas_07876</name>
</gene>
<dbReference type="Pfam" id="PF15880">
    <property type="entry name" value="NDUFV3"/>
    <property type="match status" value="1"/>
</dbReference>
<feature type="compositionally biased region" description="Low complexity" evidence="1">
    <location>
        <begin position="54"/>
        <end position="69"/>
    </location>
</feature>
<evidence type="ECO:0000256" key="1">
    <source>
        <dbReference type="SAM" id="MobiDB-lite"/>
    </source>
</evidence>
<sequence length="132" mass="14393">MASANILFRLRPFKCSEIKNISLLSGNLRYTSSKSTTGADTSKPEKVKKESSKPSKTSASPSSATPSTVQSVIYSSVATPKDPSGPVGPGASKTADYKNPEYYCYNELSYFDLELEMMKDRLPQPKSGSEMY</sequence>
<dbReference type="InterPro" id="IPR026193">
    <property type="entry name" value="NDUFV3"/>
</dbReference>